<evidence type="ECO:0000313" key="1">
    <source>
        <dbReference type="EMBL" id="HIW84602.1"/>
    </source>
</evidence>
<sequence length="55" mass="6290">MLAKGYQMEQSDLGKVYYPTEGVEIQDKIVINYVEYPWITCFEVEGVEIAEKGGK</sequence>
<evidence type="ECO:0000313" key="2">
    <source>
        <dbReference type="Proteomes" id="UP000824263"/>
    </source>
</evidence>
<dbReference type="Proteomes" id="UP000824263">
    <property type="component" value="Unassembled WGS sequence"/>
</dbReference>
<accession>A0A9D1RBP5</accession>
<comment type="caution">
    <text evidence="1">The sequence shown here is derived from an EMBL/GenBank/DDBJ whole genome shotgun (WGS) entry which is preliminary data.</text>
</comment>
<reference evidence="1" key="2">
    <citation type="submission" date="2021-04" db="EMBL/GenBank/DDBJ databases">
        <authorList>
            <person name="Gilroy R."/>
        </authorList>
    </citation>
    <scope>NUCLEOTIDE SEQUENCE</scope>
    <source>
        <strain evidence="1">ChiSxjej1B13-11762</strain>
    </source>
</reference>
<protein>
    <submittedName>
        <fullName evidence="1">Uncharacterized protein</fullName>
    </submittedName>
</protein>
<dbReference type="EMBL" id="DXGF01000174">
    <property type="protein sequence ID" value="HIW84602.1"/>
    <property type="molecule type" value="Genomic_DNA"/>
</dbReference>
<reference evidence="1" key="1">
    <citation type="journal article" date="2021" name="PeerJ">
        <title>Extensive microbial diversity within the chicken gut microbiome revealed by metagenomics and culture.</title>
        <authorList>
            <person name="Gilroy R."/>
            <person name="Ravi A."/>
            <person name="Getino M."/>
            <person name="Pursley I."/>
            <person name="Horton D.L."/>
            <person name="Alikhan N.F."/>
            <person name="Baker D."/>
            <person name="Gharbi K."/>
            <person name="Hall N."/>
            <person name="Watson M."/>
            <person name="Adriaenssens E.M."/>
            <person name="Foster-Nyarko E."/>
            <person name="Jarju S."/>
            <person name="Secka A."/>
            <person name="Antonio M."/>
            <person name="Oren A."/>
            <person name="Chaudhuri R.R."/>
            <person name="La Ragione R."/>
            <person name="Hildebrand F."/>
            <person name="Pallen M.J."/>
        </authorList>
    </citation>
    <scope>NUCLEOTIDE SEQUENCE</scope>
    <source>
        <strain evidence="1">ChiSxjej1B13-11762</strain>
    </source>
</reference>
<gene>
    <name evidence="1" type="ORF">H9873_09795</name>
</gene>
<proteinExistence type="predicted"/>
<name>A0A9D1RBP5_9FIRM</name>
<organism evidence="1 2">
    <name type="scientific">Candidatus Dorea gallistercoris</name>
    <dbReference type="NCBI Taxonomy" id="2838542"/>
    <lineage>
        <taxon>Bacteria</taxon>
        <taxon>Bacillati</taxon>
        <taxon>Bacillota</taxon>
        <taxon>Clostridia</taxon>
        <taxon>Lachnospirales</taxon>
        <taxon>Lachnospiraceae</taxon>
        <taxon>Dorea</taxon>
    </lineage>
</organism>
<dbReference type="AlphaFoldDB" id="A0A9D1RBP5"/>